<dbReference type="Proteomes" id="UP000077407">
    <property type="component" value="Unassembled WGS sequence"/>
</dbReference>
<dbReference type="InterPro" id="IPR052942">
    <property type="entry name" value="LPS_cholinephosphotransferase"/>
</dbReference>
<dbReference type="PANTHER" id="PTHR43404:SF2">
    <property type="entry name" value="LIPOPOLYSACCHARIDE CHOLINEPHOSPHOTRANSFERASE LICD"/>
    <property type="match status" value="1"/>
</dbReference>
<evidence type="ECO:0000313" key="3">
    <source>
        <dbReference type="Proteomes" id="UP000077407"/>
    </source>
</evidence>
<dbReference type="PATRIC" id="fig|1538.10.peg.1934"/>
<comment type="caution">
    <text evidence="2">The sequence shown here is derived from an EMBL/GenBank/DDBJ whole genome shotgun (WGS) entry which is preliminary data.</text>
</comment>
<dbReference type="InterPro" id="IPR007074">
    <property type="entry name" value="LicD/FKTN/FKRP_NTP_transf"/>
</dbReference>
<dbReference type="RefSeq" id="WP_063555751.1">
    <property type="nucleotide sequence ID" value="NZ_LITT01000023.1"/>
</dbReference>
<organism evidence="2 3">
    <name type="scientific">Clostridium ljungdahlii</name>
    <dbReference type="NCBI Taxonomy" id="1538"/>
    <lineage>
        <taxon>Bacteria</taxon>
        <taxon>Bacillati</taxon>
        <taxon>Bacillota</taxon>
        <taxon>Clostridia</taxon>
        <taxon>Eubacteriales</taxon>
        <taxon>Clostridiaceae</taxon>
        <taxon>Clostridium</taxon>
    </lineage>
</organism>
<dbReference type="PANTHER" id="PTHR43404">
    <property type="entry name" value="LIPOPOLYSACCHARIDE CHOLINEPHOSPHOTRANSFERASE LICD"/>
    <property type="match status" value="1"/>
</dbReference>
<sequence>MADIEKVRYAQLDLLSELKRICEKYNISYFLVGGTLIGAVRHNGFIPWDDDIDVGMFRKDYQRFIKACYIELDSEYKIYDWKIDPASPLPFLKLKIKGTHYREELSKDILMDDSIFIDVFPFDNAPDSNILRKIQEIRIYVIRKILLLRCGFSIGDVGRIKKLLYRILLLISKIRTVNAWKDSCMKIMTAYNDVVTKCVVDMCGAYSYKKELKDRKFLQEMKYHKFENLDVCIPKNYDQVLREIYGDYMKLPPVEQQVSRHGISFIDLGNYSIHNKK</sequence>
<reference evidence="2 3" key="1">
    <citation type="journal article" date="2015" name="Biotechnol. Bioeng.">
        <title>Genome sequence and phenotypic characterization of Caulobacter segnis.</title>
        <authorList>
            <person name="Patel S."/>
            <person name="Fletcher B."/>
            <person name="Scott D.C."/>
            <person name="Ely B."/>
        </authorList>
    </citation>
    <scope>NUCLEOTIDE SEQUENCE [LARGE SCALE GENOMIC DNA]</scope>
    <source>
        <strain evidence="2 3">ERI-2</strain>
    </source>
</reference>
<dbReference type="GO" id="GO:0009100">
    <property type="term" value="P:glycoprotein metabolic process"/>
    <property type="evidence" value="ECO:0007669"/>
    <property type="project" value="UniProtKB-ARBA"/>
</dbReference>
<dbReference type="AlphaFoldDB" id="A0A168NUU7"/>
<name>A0A168NUU7_9CLOT</name>
<evidence type="ECO:0000313" key="2">
    <source>
        <dbReference type="EMBL" id="OAA86937.1"/>
    </source>
</evidence>
<gene>
    <name evidence="2" type="ORF">WY13_02332</name>
</gene>
<dbReference type="Pfam" id="PF04991">
    <property type="entry name" value="LicD"/>
    <property type="match status" value="1"/>
</dbReference>
<dbReference type="OrthoDB" id="9786100at2"/>
<accession>A0A168NUU7</accession>
<feature type="domain" description="LicD/FKTN/FKRP nucleotidyltransferase" evidence="1">
    <location>
        <begin position="22"/>
        <end position="246"/>
    </location>
</feature>
<proteinExistence type="predicted"/>
<dbReference type="EMBL" id="LITT01000023">
    <property type="protein sequence ID" value="OAA86937.1"/>
    <property type="molecule type" value="Genomic_DNA"/>
</dbReference>
<protein>
    <submittedName>
        <fullName evidence="2">LicD family protein</fullName>
    </submittedName>
</protein>
<evidence type="ECO:0000259" key="1">
    <source>
        <dbReference type="Pfam" id="PF04991"/>
    </source>
</evidence>